<keyword evidence="1" id="KW-0808">Transferase</keyword>
<dbReference type="Pfam" id="PF16582">
    <property type="entry name" value="TPP_enzyme_M_2"/>
    <property type="match status" value="1"/>
</dbReference>
<feature type="domain" description="Thiamine pyrophosphate enzyme TPP-binding" evidence="6">
    <location>
        <begin position="382"/>
        <end position="495"/>
    </location>
</feature>
<evidence type="ECO:0000259" key="6">
    <source>
        <dbReference type="Pfam" id="PF02775"/>
    </source>
</evidence>
<proteinExistence type="inferred from homology"/>
<feature type="domain" description="Thiamine pyrophosphate enzyme N-terminal TPP-binding" evidence="7">
    <location>
        <begin position="7"/>
        <end position="120"/>
    </location>
</feature>
<name>A0A6J6ZLF4_9ZZZZ</name>
<dbReference type="GO" id="GO:0009234">
    <property type="term" value="P:menaquinone biosynthetic process"/>
    <property type="evidence" value="ECO:0007669"/>
    <property type="project" value="InterPro"/>
</dbReference>
<dbReference type="Gene3D" id="3.40.50.1220">
    <property type="entry name" value="TPP-binding domain"/>
    <property type="match status" value="1"/>
</dbReference>
<evidence type="ECO:0000256" key="5">
    <source>
        <dbReference type="ARBA" id="ARBA00023211"/>
    </source>
</evidence>
<gene>
    <name evidence="9" type="ORF">UFOPK3174_00258</name>
</gene>
<evidence type="ECO:0000256" key="3">
    <source>
        <dbReference type="ARBA" id="ARBA00022842"/>
    </source>
</evidence>
<dbReference type="InterPro" id="IPR004433">
    <property type="entry name" value="MenaQ_synth_MenD"/>
</dbReference>
<dbReference type="InterPro" id="IPR012001">
    <property type="entry name" value="Thiamin_PyroP_enz_TPP-bd_dom"/>
</dbReference>
<dbReference type="EMBL" id="CAFABH010000003">
    <property type="protein sequence ID" value="CAB4821575.1"/>
    <property type="molecule type" value="Genomic_DNA"/>
</dbReference>
<dbReference type="HAMAP" id="MF_01659">
    <property type="entry name" value="MenD"/>
    <property type="match status" value="1"/>
</dbReference>
<dbReference type="InterPro" id="IPR029061">
    <property type="entry name" value="THDP-binding"/>
</dbReference>
<dbReference type="PIRSF" id="PIRSF004983">
    <property type="entry name" value="MenD"/>
    <property type="match status" value="1"/>
</dbReference>
<protein>
    <submittedName>
        <fullName evidence="9">Unannotated protein</fullName>
    </submittedName>
</protein>
<dbReference type="PANTHER" id="PTHR42916">
    <property type="entry name" value="2-SUCCINYL-5-ENOLPYRUVYL-6-HYDROXY-3-CYCLOHEXENE-1-CARBOXYLATE SYNTHASE"/>
    <property type="match status" value="1"/>
</dbReference>
<evidence type="ECO:0000256" key="4">
    <source>
        <dbReference type="ARBA" id="ARBA00023052"/>
    </source>
</evidence>
<keyword evidence="5" id="KW-0464">Manganese</keyword>
<dbReference type="Gene3D" id="3.40.50.970">
    <property type="match status" value="2"/>
</dbReference>
<feature type="domain" description="Menaquinone biosynthesis protein MenD middle" evidence="8">
    <location>
        <begin position="187"/>
        <end position="360"/>
    </location>
</feature>
<dbReference type="Pfam" id="PF02775">
    <property type="entry name" value="TPP_enzyme_C"/>
    <property type="match status" value="1"/>
</dbReference>
<dbReference type="CDD" id="cd07037">
    <property type="entry name" value="TPP_PYR_MenD"/>
    <property type="match status" value="1"/>
</dbReference>
<keyword evidence="2" id="KW-0479">Metal-binding</keyword>
<evidence type="ECO:0000313" key="9">
    <source>
        <dbReference type="EMBL" id="CAB4821575.1"/>
    </source>
</evidence>
<accession>A0A6J6ZLF4</accession>
<evidence type="ECO:0000259" key="8">
    <source>
        <dbReference type="Pfam" id="PF16582"/>
    </source>
</evidence>
<evidence type="ECO:0000259" key="7">
    <source>
        <dbReference type="Pfam" id="PF02776"/>
    </source>
</evidence>
<dbReference type="PANTHER" id="PTHR42916:SF1">
    <property type="entry name" value="PROTEIN PHYLLO, CHLOROPLASTIC"/>
    <property type="match status" value="1"/>
</dbReference>
<dbReference type="InterPro" id="IPR011766">
    <property type="entry name" value="TPP_enzyme_TPP-bd"/>
</dbReference>
<dbReference type="CDD" id="cd02009">
    <property type="entry name" value="TPP_SHCHC_synthase"/>
    <property type="match status" value="1"/>
</dbReference>
<evidence type="ECO:0000256" key="2">
    <source>
        <dbReference type="ARBA" id="ARBA00022723"/>
    </source>
</evidence>
<dbReference type="GO" id="GO:0070204">
    <property type="term" value="F:2-succinyl-5-enolpyruvyl-6-hydroxy-3-cyclohexene-1-carboxylic-acid synthase activity"/>
    <property type="evidence" value="ECO:0007669"/>
    <property type="project" value="InterPro"/>
</dbReference>
<keyword evidence="3" id="KW-0460">Magnesium</keyword>
<sequence>MNTSTQLARDLVRQMIAGGVTNVVVSPGSRNAPLSIALFAAQQAKLIEVHVRIDERTAAFFALGIAKASNKPVAVVCTSGTAAANYHPAILEAHHSQVPLLVITADRPEHLRKTGANQTTMQMGLYGGATTFSADVAGSNFDLTQAFAGLRIGPVHLNVQFDEPLLPDDDDGWLNQIKKAAFDWLPSTQNATIEIKTGRGVIVIGHDRGGFDPAAISNFAREIGWPVVAEDPLTFPDSIAHASLFLTSENTRKTLKPDAVIVIGRTTLSRSINALVKSAGVEIVLDPRIKNVDTKRSADHLYSTIPTVSVGGPIDNQWRELWNSYSKKTIALIEKLPAWSEASIARNISRELPKNCALFISSSRPIRDIEGFASARESVETFANRGLAGIDGNISTALGIATQRTSTFAIVGDLSFLHDMTGLIGAEAINCRILVINNDGGGIFSTLPQSGTPGFEVIFGTPHGLDPAAIAQSMGISAVTVKDEVQLTKEMGKPIQGLSVIVAEVPSREENAMTFRNLYSELL</sequence>
<evidence type="ECO:0000256" key="1">
    <source>
        <dbReference type="ARBA" id="ARBA00022679"/>
    </source>
</evidence>
<dbReference type="NCBIfam" id="TIGR00173">
    <property type="entry name" value="menD"/>
    <property type="match status" value="1"/>
</dbReference>
<dbReference type="GO" id="GO:0046872">
    <property type="term" value="F:metal ion binding"/>
    <property type="evidence" value="ECO:0007669"/>
    <property type="project" value="UniProtKB-KW"/>
</dbReference>
<dbReference type="InterPro" id="IPR032264">
    <property type="entry name" value="MenD_middle"/>
</dbReference>
<keyword evidence="4" id="KW-0786">Thiamine pyrophosphate</keyword>
<dbReference type="AlphaFoldDB" id="A0A6J6ZLF4"/>
<dbReference type="SUPFAM" id="SSF52518">
    <property type="entry name" value="Thiamin diphosphate-binding fold (THDP-binding)"/>
    <property type="match status" value="2"/>
</dbReference>
<dbReference type="Pfam" id="PF02776">
    <property type="entry name" value="TPP_enzyme_N"/>
    <property type="match status" value="1"/>
</dbReference>
<organism evidence="9">
    <name type="scientific">freshwater metagenome</name>
    <dbReference type="NCBI Taxonomy" id="449393"/>
    <lineage>
        <taxon>unclassified sequences</taxon>
        <taxon>metagenomes</taxon>
        <taxon>ecological metagenomes</taxon>
    </lineage>
</organism>
<reference evidence="9" key="1">
    <citation type="submission" date="2020-05" db="EMBL/GenBank/DDBJ databases">
        <authorList>
            <person name="Chiriac C."/>
            <person name="Salcher M."/>
            <person name="Ghai R."/>
            <person name="Kavagutti S V."/>
        </authorList>
    </citation>
    <scope>NUCLEOTIDE SEQUENCE</scope>
</reference>
<dbReference type="GO" id="GO:0030976">
    <property type="term" value="F:thiamine pyrophosphate binding"/>
    <property type="evidence" value="ECO:0007669"/>
    <property type="project" value="InterPro"/>
</dbReference>